<keyword evidence="2" id="KW-1185">Reference proteome</keyword>
<dbReference type="RefSeq" id="WP_103240838.1">
    <property type="nucleotide sequence ID" value="NZ_JANJZD010000019.1"/>
</dbReference>
<evidence type="ECO:0000313" key="1">
    <source>
        <dbReference type="EMBL" id="SOY30828.1"/>
    </source>
</evidence>
<sequence length="126" mass="14951">MDKYIYDESNGLWYELQGDYYIPCLTLPAEKGHKPIGLWGQRHKHYLQEHKRAVYTTLLTSRKLNCYLADIDEQATKMMFRLVEQMADKEGVTEQLKAESMILWIGRMNEIQARAREIVYSELIYN</sequence>
<dbReference type="Pfam" id="PF14198">
    <property type="entry name" value="TnpV"/>
    <property type="match status" value="1"/>
</dbReference>
<accession>A0A2K4ZK17</accession>
<protein>
    <recommendedName>
        <fullName evidence="3">Transposon-encoded protein TnpV</fullName>
    </recommendedName>
</protein>
<dbReference type="EMBL" id="OFSM01000019">
    <property type="protein sequence ID" value="SOY30828.1"/>
    <property type="molecule type" value="Genomic_DNA"/>
</dbReference>
<dbReference type="Proteomes" id="UP000236311">
    <property type="component" value="Unassembled WGS sequence"/>
</dbReference>
<dbReference type="InterPro" id="IPR026989">
    <property type="entry name" value="TnpV"/>
</dbReference>
<name>A0A2K4ZK17_9FIRM</name>
<dbReference type="OrthoDB" id="3267916at2"/>
<gene>
    <name evidence="1" type="ORF">AMURIS_03559</name>
</gene>
<dbReference type="AlphaFoldDB" id="A0A2K4ZK17"/>
<organism evidence="1 2">
    <name type="scientific">Acetatifactor muris</name>
    <dbReference type="NCBI Taxonomy" id="879566"/>
    <lineage>
        <taxon>Bacteria</taxon>
        <taxon>Bacillati</taxon>
        <taxon>Bacillota</taxon>
        <taxon>Clostridia</taxon>
        <taxon>Lachnospirales</taxon>
        <taxon>Lachnospiraceae</taxon>
        <taxon>Acetatifactor</taxon>
    </lineage>
</organism>
<proteinExistence type="predicted"/>
<reference evidence="1 2" key="1">
    <citation type="submission" date="2018-01" db="EMBL/GenBank/DDBJ databases">
        <authorList>
            <person name="Gaut B.S."/>
            <person name="Morton B.R."/>
            <person name="Clegg M.T."/>
            <person name="Duvall M.R."/>
        </authorList>
    </citation>
    <scope>NUCLEOTIDE SEQUENCE [LARGE SCALE GENOMIC DNA]</scope>
    <source>
        <strain evidence="1">GP69</strain>
    </source>
</reference>
<evidence type="ECO:0008006" key="3">
    <source>
        <dbReference type="Google" id="ProtNLM"/>
    </source>
</evidence>
<evidence type="ECO:0000313" key="2">
    <source>
        <dbReference type="Proteomes" id="UP000236311"/>
    </source>
</evidence>